<accession>D1B583</accession>
<dbReference type="eggNOG" id="COG1876">
    <property type="taxonomic scope" value="Bacteria"/>
</dbReference>
<evidence type="ECO:0000259" key="1">
    <source>
        <dbReference type="Pfam" id="PF02557"/>
    </source>
</evidence>
<sequence precursor="true">MQRRDFLGLLGIGVLSNVAYGQSELSNDIWLTKEQVPLFTSVLYKLQLVERTVGHANFNLISLDETLKIAKNYPNIEPFSPAELAYIEEVFYTDPIKYGFYGKKTIENMSDTIDKKEVIKIGGSGHYVFREYAPLLERLVKDVGNTLILTSGVRSMVKQLCLHLEKIEREKGNITLATHSLVPPAYSYHSIGDFDVGKKGWGHQNFTSNFARTEEFWQLQKLSYVSMRYTIGNGDGVRFEPWHIKIVS</sequence>
<organism evidence="2 3">
    <name type="scientific">Sulfurospirillum deleyianum (strain ATCC 51133 / DSM 6946 / 5175)</name>
    <dbReference type="NCBI Taxonomy" id="525898"/>
    <lineage>
        <taxon>Bacteria</taxon>
        <taxon>Pseudomonadati</taxon>
        <taxon>Campylobacterota</taxon>
        <taxon>Epsilonproteobacteria</taxon>
        <taxon>Campylobacterales</taxon>
        <taxon>Sulfurospirillaceae</taxon>
        <taxon>Sulfurospirillum</taxon>
    </lineage>
</organism>
<name>D1B583_SULD5</name>
<reference evidence="2 3" key="2">
    <citation type="journal article" date="2010" name="Stand. Genomic Sci.">
        <title>Complete genome sequence of Sulfurospirillum deleyianum type strain (5175).</title>
        <authorList>
            <person name="Sikorski J."/>
            <person name="Lapidus A."/>
            <person name="Copeland A."/>
            <person name="Glavina Del Rio T."/>
            <person name="Nolan M."/>
            <person name="Lucas S."/>
            <person name="Chen F."/>
            <person name="Tice H."/>
            <person name="Cheng J.F."/>
            <person name="Saunders E."/>
            <person name="Bruce D."/>
            <person name="Goodwin L."/>
            <person name="Pitluck S."/>
            <person name="Ovchinnikova G."/>
            <person name="Pati A."/>
            <person name="Ivanova N."/>
            <person name="Mavromatis K."/>
            <person name="Chen A."/>
            <person name="Palaniappan K."/>
            <person name="Chain P."/>
            <person name="Land M."/>
            <person name="Hauser L."/>
            <person name="Chang Y.J."/>
            <person name="Jeffries C.D."/>
            <person name="Brettin T."/>
            <person name="Detter J.C."/>
            <person name="Han C."/>
            <person name="Rohde M."/>
            <person name="Lang E."/>
            <person name="Spring S."/>
            <person name="Goker M."/>
            <person name="Bristow J."/>
            <person name="Eisen J.A."/>
            <person name="Markowitz V."/>
            <person name="Hugenholtz P."/>
            <person name="Kyrpides N.C."/>
            <person name="Klenk H.P."/>
        </authorList>
    </citation>
    <scope>NUCLEOTIDE SEQUENCE [LARGE SCALE GENOMIC DNA]</scope>
    <source>
        <strain evidence="3">ATCC 51133 / DSM 6946 / 5175</strain>
    </source>
</reference>
<reference evidence="3" key="1">
    <citation type="submission" date="2009-11" db="EMBL/GenBank/DDBJ databases">
        <title>The complete genome of Sulfurospirillum deleyianum DSM 6946.</title>
        <authorList>
            <consortium name="US DOE Joint Genome Institute (JGI-PGF)"/>
            <person name="Lucas S."/>
            <person name="Copeland A."/>
            <person name="Lapidus A."/>
            <person name="Glavina del Rio T."/>
            <person name="Dalin E."/>
            <person name="Tice H."/>
            <person name="Bruce D."/>
            <person name="Goodwin L."/>
            <person name="Pitluck S."/>
            <person name="Kyrpides N."/>
            <person name="Mavromatis K."/>
            <person name="Ivanova N."/>
            <person name="Ovchinnikova G."/>
            <person name="Munk A.C."/>
            <person name="Lu M."/>
            <person name="Brettin T."/>
            <person name="Detter J.C."/>
            <person name="Han C."/>
            <person name="Tapia R."/>
            <person name="Larimer F."/>
            <person name="Land M."/>
            <person name="Hauser L."/>
            <person name="Markowitz V."/>
            <person name="Cheng J.F."/>
            <person name="Hugenholtz P."/>
            <person name="Woyke T."/>
            <person name="Wu D."/>
            <person name="Aumann P."/>
            <person name="Schneider S."/>
            <person name="Lang E."/>
            <person name="Spring S."/>
            <person name="Klenk H.P."/>
            <person name="Eisen J.A."/>
        </authorList>
    </citation>
    <scope>NUCLEOTIDE SEQUENCE [LARGE SCALE GENOMIC DNA]</scope>
    <source>
        <strain evidence="3">ATCC 51133 / DSM 6946 / 5175</strain>
    </source>
</reference>
<dbReference type="Gene3D" id="3.30.1380.10">
    <property type="match status" value="1"/>
</dbReference>
<dbReference type="OrthoDB" id="5413878at2"/>
<dbReference type="InterPro" id="IPR003709">
    <property type="entry name" value="VanY-like_core_dom"/>
</dbReference>
<dbReference type="EMBL" id="CP001816">
    <property type="protein sequence ID" value="ACZ13253.1"/>
    <property type="molecule type" value="Genomic_DNA"/>
</dbReference>
<dbReference type="RefSeq" id="WP_012857998.1">
    <property type="nucleotide sequence ID" value="NC_013512.1"/>
</dbReference>
<evidence type="ECO:0000313" key="3">
    <source>
        <dbReference type="Proteomes" id="UP000002222"/>
    </source>
</evidence>
<keyword evidence="3" id="KW-1185">Reference proteome</keyword>
<keyword evidence="2" id="KW-0645">Protease</keyword>
<protein>
    <submittedName>
        <fullName evidence="2">Peptidase M15B and M15C DD-carboxypeptidase VanY/endolysin</fullName>
    </submittedName>
</protein>
<proteinExistence type="predicted"/>
<keyword evidence="2" id="KW-0121">Carboxypeptidase</keyword>
<dbReference type="GO" id="GO:0004180">
    <property type="term" value="F:carboxypeptidase activity"/>
    <property type="evidence" value="ECO:0007669"/>
    <property type="project" value="UniProtKB-KW"/>
</dbReference>
<dbReference type="GO" id="GO:0006508">
    <property type="term" value="P:proteolysis"/>
    <property type="evidence" value="ECO:0007669"/>
    <property type="project" value="InterPro"/>
</dbReference>
<dbReference type="KEGG" id="sdl:Sdel_2241"/>
<dbReference type="CDD" id="cd14814">
    <property type="entry name" value="Peptidase_M15"/>
    <property type="match status" value="1"/>
</dbReference>
<dbReference type="InterPro" id="IPR009045">
    <property type="entry name" value="Zn_M74/Hedgehog-like"/>
</dbReference>
<dbReference type="STRING" id="525898.Sdel_2241"/>
<feature type="domain" description="D-alanyl-D-alanine carboxypeptidase-like core" evidence="1">
    <location>
        <begin position="138"/>
        <end position="245"/>
    </location>
</feature>
<keyword evidence="2" id="KW-0378">Hydrolase</keyword>
<dbReference type="Pfam" id="PF02557">
    <property type="entry name" value="VanY"/>
    <property type="match status" value="1"/>
</dbReference>
<dbReference type="Proteomes" id="UP000002222">
    <property type="component" value="Chromosome"/>
</dbReference>
<dbReference type="HOGENOM" id="CLU_068880_0_0_7"/>
<evidence type="ECO:0000313" key="2">
    <source>
        <dbReference type="EMBL" id="ACZ13253.1"/>
    </source>
</evidence>
<gene>
    <name evidence="2" type="ordered locus">Sdel_2241</name>
</gene>
<dbReference type="AlphaFoldDB" id="D1B583"/>